<dbReference type="Proteomes" id="UP001597286">
    <property type="component" value="Unassembled WGS sequence"/>
</dbReference>
<protein>
    <submittedName>
        <fullName evidence="1">Uncharacterized protein</fullName>
    </submittedName>
</protein>
<comment type="caution">
    <text evidence="1">The sequence shown here is derived from an EMBL/GenBank/DDBJ whole genome shotgun (WGS) entry which is preliminary data.</text>
</comment>
<organism evidence="1 2">
    <name type="scientific">Rhodococcus gannanensis</name>
    <dbReference type="NCBI Taxonomy" id="1960308"/>
    <lineage>
        <taxon>Bacteria</taxon>
        <taxon>Bacillati</taxon>
        <taxon>Actinomycetota</taxon>
        <taxon>Actinomycetes</taxon>
        <taxon>Mycobacteriales</taxon>
        <taxon>Nocardiaceae</taxon>
        <taxon>Rhodococcus</taxon>
    </lineage>
</organism>
<gene>
    <name evidence="1" type="ORF">ACFSJG_06055</name>
</gene>
<evidence type="ECO:0000313" key="1">
    <source>
        <dbReference type="EMBL" id="MFD1811771.1"/>
    </source>
</evidence>
<reference evidence="2" key="1">
    <citation type="journal article" date="2019" name="Int. J. Syst. Evol. Microbiol.">
        <title>The Global Catalogue of Microorganisms (GCM) 10K type strain sequencing project: providing services to taxonomists for standard genome sequencing and annotation.</title>
        <authorList>
            <consortium name="The Broad Institute Genomics Platform"/>
            <consortium name="The Broad Institute Genome Sequencing Center for Infectious Disease"/>
            <person name="Wu L."/>
            <person name="Ma J."/>
        </authorList>
    </citation>
    <scope>NUCLEOTIDE SEQUENCE [LARGE SCALE GENOMIC DNA]</scope>
    <source>
        <strain evidence="2">DT72</strain>
    </source>
</reference>
<name>A0ABW4P0Z4_9NOCA</name>
<dbReference type="EMBL" id="JBHUFB010000008">
    <property type="protein sequence ID" value="MFD1811771.1"/>
    <property type="molecule type" value="Genomic_DNA"/>
</dbReference>
<sequence length="181" mass="19397">MAEVAAAALAALSAAGSLRLSLVAVSWPGTPPNRLAATMAQRNRLWRQWESDAVVLPRGRRHDFPMGRDDGKVQFAGWIDCELEELGAAVEVTRTRPALCVLHPESDAWCGRIGDALRGLEECASDRGDLLRAFIPAAEDGAILLRGFGEFDDHVAGIDLYAGTGTIDAVARLLMSASVEE</sequence>
<evidence type="ECO:0000313" key="2">
    <source>
        <dbReference type="Proteomes" id="UP001597286"/>
    </source>
</evidence>
<proteinExistence type="predicted"/>
<keyword evidence="2" id="KW-1185">Reference proteome</keyword>
<dbReference type="RefSeq" id="WP_378484314.1">
    <property type="nucleotide sequence ID" value="NZ_JBHUFB010000008.1"/>
</dbReference>
<accession>A0ABW4P0Z4</accession>